<evidence type="ECO:0000259" key="9">
    <source>
        <dbReference type="Pfam" id="PF25198"/>
    </source>
</evidence>
<dbReference type="PANTHER" id="PTHR35789:SF1">
    <property type="entry name" value="SPORE GERMINATION PROTEIN B3"/>
    <property type="match status" value="1"/>
</dbReference>
<protein>
    <submittedName>
        <fullName evidence="10">Spore germination protein KC</fullName>
    </submittedName>
</protein>
<dbReference type="RefSeq" id="WP_186446569.1">
    <property type="nucleotide sequence ID" value="NZ_VIVN01000011.1"/>
</dbReference>
<comment type="caution">
    <text evidence="10">The sequence shown here is derived from an EMBL/GenBank/DDBJ whole genome shotgun (WGS) entry which is preliminary data.</text>
</comment>
<proteinExistence type="inferred from homology"/>
<evidence type="ECO:0000313" key="10">
    <source>
        <dbReference type="EMBL" id="TWD96480.1"/>
    </source>
</evidence>
<evidence type="ECO:0000256" key="1">
    <source>
        <dbReference type="ARBA" id="ARBA00004635"/>
    </source>
</evidence>
<dbReference type="GO" id="GO:0016020">
    <property type="term" value="C:membrane"/>
    <property type="evidence" value="ECO:0007669"/>
    <property type="project" value="UniProtKB-SubCell"/>
</dbReference>
<dbReference type="InterPro" id="IPR038501">
    <property type="entry name" value="Spore_GerAC_C_sf"/>
</dbReference>
<evidence type="ECO:0000256" key="5">
    <source>
        <dbReference type="ARBA" id="ARBA00023136"/>
    </source>
</evidence>
<evidence type="ECO:0000256" key="2">
    <source>
        <dbReference type="ARBA" id="ARBA00007886"/>
    </source>
</evidence>
<dbReference type="Pfam" id="PF25198">
    <property type="entry name" value="Spore_GerAC_N"/>
    <property type="match status" value="1"/>
</dbReference>
<evidence type="ECO:0000256" key="7">
    <source>
        <dbReference type="ARBA" id="ARBA00023288"/>
    </source>
</evidence>
<evidence type="ECO:0000313" key="11">
    <source>
        <dbReference type="Proteomes" id="UP000319671"/>
    </source>
</evidence>
<organism evidence="10 11">
    <name type="scientific">Neobacillus bataviensis</name>
    <dbReference type="NCBI Taxonomy" id="220685"/>
    <lineage>
        <taxon>Bacteria</taxon>
        <taxon>Bacillati</taxon>
        <taxon>Bacillota</taxon>
        <taxon>Bacilli</taxon>
        <taxon>Bacillales</taxon>
        <taxon>Bacillaceae</taxon>
        <taxon>Neobacillus</taxon>
    </lineage>
</organism>
<comment type="subcellular location">
    <subcellularLocation>
        <location evidence="1">Membrane</location>
        <topology evidence="1">Lipid-anchor</topology>
    </subcellularLocation>
</comment>
<sequence length="384" mass="43261">MRAFKVLLLLVITVSLLTGCWNRIEVNDIAIVTAIGLDLVDDDMIRLSLQVAIPAKLGPAGGSTGGSKGRSTFVISEKGVTVSEAYKNLQMKLSRRIFFSQSRVLLIGEALAKKGISNIIDFYTRFHQPRMNSFIMFTKGSASEVIKNIPNLENVSSEETKELAKLSVGIKVYVRDFLNMLLTDGLEPFAPQYKLTSLEVNTENNSAQVQVINGVAVFKKDKLIGWLDDSETRGLLWLRNEIEEGVISIKIPKEKGGGNISFEIIRADTKIIPHLNNGKIKFNVNVTSEIIVIENASKLVLFNQKEIDGIQTDIEKEIKDRIQMVLDKAQKEYQSDIFGFGQAVYREYPKVWNTIYKKKWDQEYPQLEVTINPKVFVRRIGLSK</sequence>
<dbReference type="NCBIfam" id="TIGR02887">
    <property type="entry name" value="spore_ger_x_C"/>
    <property type="match status" value="1"/>
</dbReference>
<keyword evidence="6" id="KW-0564">Palmitate</keyword>
<dbReference type="EMBL" id="VIVN01000011">
    <property type="protein sequence ID" value="TWD96480.1"/>
    <property type="molecule type" value="Genomic_DNA"/>
</dbReference>
<dbReference type="Gene3D" id="6.20.190.10">
    <property type="entry name" value="Nutrient germinant receptor protein C, domain 1"/>
    <property type="match status" value="1"/>
</dbReference>
<comment type="similarity">
    <text evidence="2">Belongs to the GerABKC lipoprotein family.</text>
</comment>
<feature type="domain" description="Spore germination protein N-terminal" evidence="9">
    <location>
        <begin position="23"/>
        <end position="194"/>
    </location>
</feature>
<dbReference type="InterPro" id="IPR046953">
    <property type="entry name" value="Spore_GerAC-like_C"/>
</dbReference>
<dbReference type="PROSITE" id="PS51257">
    <property type="entry name" value="PROKAR_LIPOPROTEIN"/>
    <property type="match status" value="1"/>
</dbReference>
<dbReference type="AlphaFoldDB" id="A0A561CZI6"/>
<feature type="domain" description="Spore germination GerAC-like C-terminal" evidence="8">
    <location>
        <begin position="213"/>
        <end position="381"/>
    </location>
</feature>
<keyword evidence="5" id="KW-0472">Membrane</keyword>
<dbReference type="Pfam" id="PF05504">
    <property type="entry name" value="Spore_GerAC"/>
    <property type="match status" value="1"/>
</dbReference>
<keyword evidence="7" id="KW-0449">Lipoprotein</keyword>
<dbReference type="InterPro" id="IPR008844">
    <property type="entry name" value="Spore_GerAC-like"/>
</dbReference>
<dbReference type="GO" id="GO:0009847">
    <property type="term" value="P:spore germination"/>
    <property type="evidence" value="ECO:0007669"/>
    <property type="project" value="InterPro"/>
</dbReference>
<evidence type="ECO:0000256" key="4">
    <source>
        <dbReference type="ARBA" id="ARBA00022729"/>
    </source>
</evidence>
<accession>A0A561CZI6</accession>
<name>A0A561CZI6_9BACI</name>
<keyword evidence="4" id="KW-0732">Signal</keyword>
<evidence type="ECO:0000256" key="3">
    <source>
        <dbReference type="ARBA" id="ARBA00022544"/>
    </source>
</evidence>
<evidence type="ECO:0000259" key="8">
    <source>
        <dbReference type="Pfam" id="PF05504"/>
    </source>
</evidence>
<dbReference type="PANTHER" id="PTHR35789">
    <property type="entry name" value="SPORE GERMINATION PROTEIN B3"/>
    <property type="match status" value="1"/>
</dbReference>
<reference evidence="10 11" key="1">
    <citation type="submission" date="2019-06" db="EMBL/GenBank/DDBJ databases">
        <title>Sorghum-associated microbial communities from plants grown in Nebraska, USA.</title>
        <authorList>
            <person name="Schachtman D."/>
        </authorList>
    </citation>
    <scope>NUCLEOTIDE SEQUENCE [LARGE SCALE GENOMIC DNA]</scope>
    <source>
        <strain evidence="10 11">2482</strain>
    </source>
</reference>
<evidence type="ECO:0000256" key="6">
    <source>
        <dbReference type="ARBA" id="ARBA00023139"/>
    </source>
</evidence>
<dbReference type="Gene3D" id="3.30.300.210">
    <property type="entry name" value="Nutrient germinant receptor protein C, domain 3"/>
    <property type="match status" value="1"/>
</dbReference>
<gene>
    <name evidence="10" type="ORF">FB550_111138</name>
</gene>
<dbReference type="Proteomes" id="UP000319671">
    <property type="component" value="Unassembled WGS sequence"/>
</dbReference>
<keyword evidence="11" id="KW-1185">Reference proteome</keyword>
<keyword evidence="3" id="KW-0309">Germination</keyword>
<dbReference type="InterPro" id="IPR057336">
    <property type="entry name" value="GerAC_N"/>
</dbReference>